<comment type="function">
    <text evidence="8">Ligates lysine onto the cytidine present at position 34 of the AUA codon-specific tRNA(Ile) that contains the anticodon CAU, in an ATP-dependent manner. Cytidine is converted to lysidine, thus changing the amino acid specificity of the tRNA from methionine to isoleucine.</text>
</comment>
<dbReference type="Gene3D" id="3.40.50.620">
    <property type="entry name" value="HUPs"/>
    <property type="match status" value="1"/>
</dbReference>
<dbReference type="Pfam" id="PF11734">
    <property type="entry name" value="TilS_C"/>
    <property type="match status" value="1"/>
</dbReference>
<dbReference type="NCBIfam" id="TIGR02433">
    <property type="entry name" value="lysidine_TilS_C"/>
    <property type="match status" value="1"/>
</dbReference>
<sequence length="460" mass="52586">MGDLIRRVRDVIRKERLIEPGDRVLLGVSGGIDSTTLLFVLREISRELPFTPGLAHVNHLLRGRESERDEGFVKGLADRLSLPCYVKRIDVREEARRTGKSLQHAGRDVRYGFFDAIADGHSFNKIAVAHNRDDQVETFILRIIKGTGIRGLSSIPMRRGRIIRPFLTTARAAIEVYAETHHVPFVEDSSNAKIVYERNFIRREVLPLMERVNPAVRDKVFSLLQDLTAINRTFDRKVDILLRKELRCEDEDVSIRTEALTSLDEETRYRVLVRLLQMVEPGFIPLREHIRLVEKVLCGARPNLSGILPHRVRVKKVYERLFFTKKSPPTPIKEVFPVTVGENRLDSLNLILRVTEMEGPPAELSLEGDAVFLDRDKATDLSVRTFMEGDRFVPLGMDRPVKLKDFFISSKIPREMRRNIPLLLSGKDIAWVVGHRLDERYKVTGGTKRTLKVVATLPGP</sequence>
<evidence type="ECO:0000256" key="3">
    <source>
        <dbReference type="ARBA" id="ARBA00022598"/>
    </source>
</evidence>
<dbReference type="PANTHER" id="PTHR43033">
    <property type="entry name" value="TRNA(ILE)-LYSIDINE SYNTHASE-RELATED"/>
    <property type="match status" value="1"/>
</dbReference>
<dbReference type="EMBL" id="JAAYEE010000072">
    <property type="protein sequence ID" value="NLW34665.1"/>
    <property type="molecule type" value="Genomic_DNA"/>
</dbReference>
<dbReference type="AlphaFoldDB" id="A0A971M2W5"/>
<keyword evidence="3 8" id="KW-0436">Ligase</keyword>
<name>A0A971M2W5_9BACT</name>
<dbReference type="GO" id="GO:0032267">
    <property type="term" value="F:tRNA(Ile)-lysidine synthase activity"/>
    <property type="evidence" value="ECO:0007669"/>
    <property type="project" value="UniProtKB-EC"/>
</dbReference>
<evidence type="ECO:0000259" key="9">
    <source>
        <dbReference type="SMART" id="SM00977"/>
    </source>
</evidence>
<dbReference type="SMART" id="SM00977">
    <property type="entry name" value="TilS_C"/>
    <property type="match status" value="1"/>
</dbReference>
<keyword evidence="5 8" id="KW-0547">Nucleotide-binding</keyword>
<dbReference type="InterPro" id="IPR012796">
    <property type="entry name" value="Lysidine-tRNA-synth_C"/>
</dbReference>
<feature type="domain" description="Lysidine-tRNA(Ile) synthetase C-terminal" evidence="9">
    <location>
        <begin position="381"/>
        <end position="453"/>
    </location>
</feature>
<evidence type="ECO:0000313" key="11">
    <source>
        <dbReference type="Proteomes" id="UP000777265"/>
    </source>
</evidence>
<accession>A0A971M2W5</accession>
<organism evidence="10 11">
    <name type="scientific">Syntrophorhabdus aromaticivorans</name>
    <dbReference type="NCBI Taxonomy" id="328301"/>
    <lineage>
        <taxon>Bacteria</taxon>
        <taxon>Pseudomonadati</taxon>
        <taxon>Thermodesulfobacteriota</taxon>
        <taxon>Syntrophorhabdia</taxon>
        <taxon>Syntrophorhabdales</taxon>
        <taxon>Syntrophorhabdaceae</taxon>
        <taxon>Syntrophorhabdus</taxon>
    </lineage>
</organism>
<dbReference type="EC" id="6.3.4.19" evidence="8"/>
<evidence type="ECO:0000313" key="10">
    <source>
        <dbReference type="EMBL" id="NLW34665.1"/>
    </source>
</evidence>
<dbReference type="InterPro" id="IPR011063">
    <property type="entry name" value="TilS/TtcA_N"/>
</dbReference>
<dbReference type="GO" id="GO:0005737">
    <property type="term" value="C:cytoplasm"/>
    <property type="evidence" value="ECO:0007669"/>
    <property type="project" value="UniProtKB-SubCell"/>
</dbReference>
<dbReference type="PANTHER" id="PTHR43033:SF1">
    <property type="entry name" value="TRNA(ILE)-LYSIDINE SYNTHASE-RELATED"/>
    <property type="match status" value="1"/>
</dbReference>
<dbReference type="InterPro" id="IPR014729">
    <property type="entry name" value="Rossmann-like_a/b/a_fold"/>
</dbReference>
<gene>
    <name evidence="8 10" type="primary">tilS</name>
    <name evidence="10" type="ORF">GXY80_04165</name>
</gene>
<reference evidence="10" key="2">
    <citation type="submission" date="2020-01" db="EMBL/GenBank/DDBJ databases">
        <authorList>
            <person name="Campanaro S."/>
        </authorList>
    </citation>
    <scope>NUCLEOTIDE SEQUENCE</scope>
    <source>
        <strain evidence="10">AS06rmzACSIP_7</strain>
    </source>
</reference>
<proteinExistence type="inferred from homology"/>
<evidence type="ECO:0000256" key="2">
    <source>
        <dbReference type="ARBA" id="ARBA00022490"/>
    </source>
</evidence>
<reference evidence="10" key="1">
    <citation type="journal article" date="2020" name="Biotechnol. Biofuels">
        <title>New insights from the biogas microbiome by comprehensive genome-resolved metagenomics of nearly 1600 species originating from multiple anaerobic digesters.</title>
        <authorList>
            <person name="Campanaro S."/>
            <person name="Treu L."/>
            <person name="Rodriguez-R L.M."/>
            <person name="Kovalovszki A."/>
            <person name="Ziels R.M."/>
            <person name="Maus I."/>
            <person name="Zhu X."/>
            <person name="Kougias P.G."/>
            <person name="Basile A."/>
            <person name="Luo G."/>
            <person name="Schluter A."/>
            <person name="Konstantinidis K.T."/>
            <person name="Angelidaki I."/>
        </authorList>
    </citation>
    <scope>NUCLEOTIDE SEQUENCE</scope>
    <source>
        <strain evidence="10">AS06rmzACSIP_7</strain>
    </source>
</reference>
<dbReference type="SUPFAM" id="SSF52402">
    <property type="entry name" value="Adenine nucleotide alpha hydrolases-like"/>
    <property type="match status" value="1"/>
</dbReference>
<dbReference type="HAMAP" id="MF_01161">
    <property type="entry name" value="tRNA_Ile_lys_synt"/>
    <property type="match status" value="1"/>
</dbReference>
<comment type="similarity">
    <text evidence="8">Belongs to the tRNA(Ile)-lysidine synthase family.</text>
</comment>
<protein>
    <recommendedName>
        <fullName evidence="8">tRNA(Ile)-lysidine synthase</fullName>
        <ecNumber evidence="8">6.3.4.19</ecNumber>
    </recommendedName>
    <alternativeName>
        <fullName evidence="8">tRNA(Ile)-2-lysyl-cytidine synthase</fullName>
    </alternativeName>
    <alternativeName>
        <fullName evidence="8">tRNA(Ile)-lysidine synthetase</fullName>
    </alternativeName>
</protein>
<dbReference type="InterPro" id="IPR012094">
    <property type="entry name" value="tRNA_Ile_lys_synt"/>
</dbReference>
<comment type="catalytic activity">
    <reaction evidence="7 8">
        <text>cytidine(34) in tRNA(Ile2) + L-lysine + ATP = lysidine(34) in tRNA(Ile2) + AMP + diphosphate + H(+)</text>
        <dbReference type="Rhea" id="RHEA:43744"/>
        <dbReference type="Rhea" id="RHEA-COMP:10625"/>
        <dbReference type="Rhea" id="RHEA-COMP:10670"/>
        <dbReference type="ChEBI" id="CHEBI:15378"/>
        <dbReference type="ChEBI" id="CHEBI:30616"/>
        <dbReference type="ChEBI" id="CHEBI:32551"/>
        <dbReference type="ChEBI" id="CHEBI:33019"/>
        <dbReference type="ChEBI" id="CHEBI:82748"/>
        <dbReference type="ChEBI" id="CHEBI:83665"/>
        <dbReference type="ChEBI" id="CHEBI:456215"/>
        <dbReference type="EC" id="6.3.4.19"/>
    </reaction>
</comment>
<evidence type="ECO:0000256" key="8">
    <source>
        <dbReference type="HAMAP-Rule" id="MF_01161"/>
    </source>
</evidence>
<evidence type="ECO:0000256" key="6">
    <source>
        <dbReference type="ARBA" id="ARBA00022840"/>
    </source>
</evidence>
<comment type="domain">
    <text evidence="8">The N-terminal region contains the highly conserved SGGXDS motif, predicted to be a P-loop motif involved in ATP binding.</text>
</comment>
<dbReference type="NCBIfam" id="TIGR02432">
    <property type="entry name" value="lysidine_TilS_N"/>
    <property type="match status" value="1"/>
</dbReference>
<dbReference type="CDD" id="cd01992">
    <property type="entry name" value="TilS_N"/>
    <property type="match status" value="1"/>
</dbReference>
<dbReference type="InterPro" id="IPR012795">
    <property type="entry name" value="tRNA_Ile_lys_synt_N"/>
</dbReference>
<evidence type="ECO:0000256" key="5">
    <source>
        <dbReference type="ARBA" id="ARBA00022741"/>
    </source>
</evidence>
<keyword evidence="6 8" id="KW-0067">ATP-binding</keyword>
<dbReference type="GO" id="GO:0006400">
    <property type="term" value="P:tRNA modification"/>
    <property type="evidence" value="ECO:0007669"/>
    <property type="project" value="UniProtKB-UniRule"/>
</dbReference>
<evidence type="ECO:0000256" key="7">
    <source>
        <dbReference type="ARBA" id="ARBA00048539"/>
    </source>
</evidence>
<keyword evidence="4 8" id="KW-0819">tRNA processing</keyword>
<comment type="subcellular location">
    <subcellularLocation>
        <location evidence="1 8">Cytoplasm</location>
    </subcellularLocation>
</comment>
<dbReference type="SUPFAM" id="SSF56037">
    <property type="entry name" value="PheT/TilS domain"/>
    <property type="match status" value="1"/>
</dbReference>
<comment type="caution">
    <text evidence="10">The sequence shown here is derived from an EMBL/GenBank/DDBJ whole genome shotgun (WGS) entry which is preliminary data.</text>
</comment>
<dbReference type="GO" id="GO:0005524">
    <property type="term" value="F:ATP binding"/>
    <property type="evidence" value="ECO:0007669"/>
    <property type="project" value="UniProtKB-UniRule"/>
</dbReference>
<evidence type="ECO:0000256" key="4">
    <source>
        <dbReference type="ARBA" id="ARBA00022694"/>
    </source>
</evidence>
<dbReference type="Pfam" id="PF01171">
    <property type="entry name" value="ATP_bind_3"/>
    <property type="match status" value="1"/>
</dbReference>
<dbReference type="Proteomes" id="UP000777265">
    <property type="component" value="Unassembled WGS sequence"/>
</dbReference>
<feature type="binding site" evidence="8">
    <location>
        <begin position="29"/>
        <end position="34"/>
    </location>
    <ligand>
        <name>ATP</name>
        <dbReference type="ChEBI" id="CHEBI:30616"/>
    </ligand>
</feature>
<evidence type="ECO:0000256" key="1">
    <source>
        <dbReference type="ARBA" id="ARBA00004496"/>
    </source>
</evidence>
<keyword evidence="2 8" id="KW-0963">Cytoplasm</keyword>